<reference evidence="3" key="1">
    <citation type="journal article" date="2020" name="Stud. Mycol.">
        <title>101 Dothideomycetes genomes: a test case for predicting lifestyles and emergence of pathogens.</title>
        <authorList>
            <person name="Haridas S."/>
            <person name="Albert R."/>
            <person name="Binder M."/>
            <person name="Bloem J."/>
            <person name="Labutti K."/>
            <person name="Salamov A."/>
            <person name="Andreopoulos B."/>
            <person name="Baker S."/>
            <person name="Barry K."/>
            <person name="Bills G."/>
            <person name="Bluhm B."/>
            <person name="Cannon C."/>
            <person name="Castanera R."/>
            <person name="Culley D."/>
            <person name="Daum C."/>
            <person name="Ezra D."/>
            <person name="Gonzalez J."/>
            <person name="Henrissat B."/>
            <person name="Kuo A."/>
            <person name="Liang C."/>
            <person name="Lipzen A."/>
            <person name="Lutzoni F."/>
            <person name="Magnuson J."/>
            <person name="Mondo S."/>
            <person name="Nolan M."/>
            <person name="Ohm R."/>
            <person name="Pangilinan J."/>
            <person name="Park H.-J."/>
            <person name="Ramirez L."/>
            <person name="Alfaro M."/>
            <person name="Sun H."/>
            <person name="Tritt A."/>
            <person name="Yoshinaga Y."/>
            <person name="Zwiers L.-H."/>
            <person name="Turgeon B."/>
            <person name="Goodwin S."/>
            <person name="Spatafora J."/>
            <person name="Crous P."/>
            <person name="Grigoriev I."/>
        </authorList>
    </citation>
    <scope>NUCLEOTIDE SEQUENCE</scope>
    <source>
        <strain evidence="3">CBS 110217</strain>
    </source>
</reference>
<dbReference type="InterPro" id="IPR036181">
    <property type="entry name" value="MIT_dom_sf"/>
</dbReference>
<dbReference type="SUPFAM" id="SSF116846">
    <property type="entry name" value="MIT domain"/>
    <property type="match status" value="1"/>
</dbReference>
<dbReference type="PANTHER" id="PTHR37327:SF1">
    <property type="entry name" value="MICROTUBULE INTERACTING AND TRANSPORT DOMAIN-CONTAINING PROTEIN"/>
    <property type="match status" value="1"/>
</dbReference>
<evidence type="ECO:0000259" key="2">
    <source>
        <dbReference type="Pfam" id="PF04212"/>
    </source>
</evidence>
<evidence type="ECO:0000313" key="3">
    <source>
        <dbReference type="EMBL" id="KAF2030550.1"/>
    </source>
</evidence>
<gene>
    <name evidence="3" type="ORF">EK21DRAFT_111864</name>
</gene>
<feature type="region of interest" description="Disordered" evidence="1">
    <location>
        <begin position="317"/>
        <end position="340"/>
    </location>
</feature>
<dbReference type="Proteomes" id="UP000799777">
    <property type="component" value="Unassembled WGS sequence"/>
</dbReference>
<evidence type="ECO:0000256" key="1">
    <source>
        <dbReference type="SAM" id="MobiDB-lite"/>
    </source>
</evidence>
<accession>A0A9P4H9Y1</accession>
<organism evidence="3 4">
    <name type="scientific">Setomelanomma holmii</name>
    <dbReference type="NCBI Taxonomy" id="210430"/>
    <lineage>
        <taxon>Eukaryota</taxon>
        <taxon>Fungi</taxon>
        <taxon>Dikarya</taxon>
        <taxon>Ascomycota</taxon>
        <taxon>Pezizomycotina</taxon>
        <taxon>Dothideomycetes</taxon>
        <taxon>Pleosporomycetidae</taxon>
        <taxon>Pleosporales</taxon>
        <taxon>Pleosporineae</taxon>
        <taxon>Phaeosphaeriaceae</taxon>
        <taxon>Setomelanomma</taxon>
    </lineage>
</organism>
<dbReference type="AlphaFoldDB" id="A0A9P4H9Y1"/>
<feature type="region of interest" description="Disordered" evidence="1">
    <location>
        <begin position="223"/>
        <end position="247"/>
    </location>
</feature>
<protein>
    <recommendedName>
        <fullName evidence="2">MIT domain-containing protein</fullName>
    </recommendedName>
</protein>
<dbReference type="Gene3D" id="1.20.58.80">
    <property type="entry name" value="Phosphotransferase system, lactose/cellobiose-type IIA subunit"/>
    <property type="match status" value="1"/>
</dbReference>
<keyword evidence="4" id="KW-1185">Reference proteome</keyword>
<proteinExistence type="predicted"/>
<name>A0A9P4H9Y1_9PLEO</name>
<sequence>MDPASIVGLVAACSSLTKQCASVVKTLYGLIETYKSAELTILSVVTECETIQFAWNRIELWAQGNLHHAADFEGLGARLQKSIYCGELVLSSLEEELLTITSKTSSLSRGVGLTWNNSVINEHQHRIRGQVAALQLLLQVMNLPRKADRIEVLSVREKVFLDSDESALSIIPSDRSTRYSLDGNRLSIISDNGDIQYIRFSFEDALFTSHVYKRNYRFPAKQLKSQNDAPPVLQTEDPGQSVSDEPETKTFNADLHNEADEEFFQDQMAKFLLDVFDGDSSLSNTDQTNSGVLRHDTLTTSISETTLAPMVYTVSLESDSKNDNNSSTSKTPNANPRYQQTSEFYRKKETLLSRALQKANTAVLLDNAQSFHEAIKAYGVSCMLLKQVMIRSSLEEDRRKLDAIRMTYHNRIIEIGEPIAPSSKSALTSVNDLDEGFREFDFGI</sequence>
<dbReference type="Pfam" id="PF04212">
    <property type="entry name" value="MIT"/>
    <property type="match status" value="1"/>
</dbReference>
<dbReference type="PANTHER" id="PTHR37327">
    <property type="entry name" value="CHROMOSOME 1, WHOLE GENOME SHOTGUN SEQUENCE"/>
    <property type="match status" value="1"/>
</dbReference>
<comment type="caution">
    <text evidence="3">The sequence shown here is derived from an EMBL/GenBank/DDBJ whole genome shotgun (WGS) entry which is preliminary data.</text>
</comment>
<dbReference type="EMBL" id="ML978189">
    <property type="protein sequence ID" value="KAF2030550.1"/>
    <property type="molecule type" value="Genomic_DNA"/>
</dbReference>
<feature type="domain" description="MIT" evidence="2">
    <location>
        <begin position="352"/>
        <end position="415"/>
    </location>
</feature>
<dbReference type="OrthoDB" id="341259at2759"/>
<evidence type="ECO:0000313" key="4">
    <source>
        <dbReference type="Proteomes" id="UP000799777"/>
    </source>
</evidence>
<dbReference type="InterPro" id="IPR007330">
    <property type="entry name" value="MIT_dom"/>
</dbReference>